<organism evidence="2 3">
    <name type="scientific">Aurantiacibacter gilvus</name>
    <dbReference type="NCBI Taxonomy" id="3139141"/>
    <lineage>
        <taxon>Bacteria</taxon>
        <taxon>Pseudomonadati</taxon>
        <taxon>Pseudomonadota</taxon>
        <taxon>Alphaproteobacteria</taxon>
        <taxon>Sphingomonadales</taxon>
        <taxon>Erythrobacteraceae</taxon>
        <taxon>Aurantiacibacter</taxon>
    </lineage>
</organism>
<evidence type="ECO:0000256" key="1">
    <source>
        <dbReference type="SAM" id="SignalP"/>
    </source>
</evidence>
<proteinExistence type="predicted"/>
<comment type="caution">
    <text evidence="2">The sequence shown here is derived from an EMBL/GenBank/DDBJ whole genome shotgun (WGS) entry which is preliminary data.</text>
</comment>
<feature type="chain" id="PRO_5046159886" evidence="1">
    <location>
        <begin position="32"/>
        <end position="111"/>
    </location>
</feature>
<dbReference type="InterPro" id="IPR030972">
    <property type="entry name" value="UrcA_uranyl"/>
</dbReference>
<gene>
    <name evidence="2" type="ORF">AAEO60_14240</name>
</gene>
<dbReference type="EMBL" id="JBBYHV010000002">
    <property type="protein sequence ID" value="MEL1251833.1"/>
    <property type="molecule type" value="Genomic_DNA"/>
</dbReference>
<protein>
    <submittedName>
        <fullName evidence="2">UrcA family protein</fullName>
    </submittedName>
</protein>
<name>A0ABU9IHA6_9SPHN</name>
<evidence type="ECO:0000313" key="3">
    <source>
        <dbReference type="Proteomes" id="UP001497045"/>
    </source>
</evidence>
<accession>A0ABU9IHA6</accession>
<keyword evidence="1" id="KW-0732">Signal</keyword>
<feature type="signal peptide" evidence="1">
    <location>
        <begin position="1"/>
        <end position="31"/>
    </location>
</feature>
<evidence type="ECO:0000313" key="2">
    <source>
        <dbReference type="EMBL" id="MEL1251833.1"/>
    </source>
</evidence>
<reference evidence="2 3" key="1">
    <citation type="submission" date="2024-04" db="EMBL/GenBank/DDBJ databases">
        <title>Aurantiacibacter sp. DGU6 16S ribosomal RNA gene Genome sequencing and assembly.</title>
        <authorList>
            <person name="Park S."/>
        </authorList>
    </citation>
    <scope>NUCLEOTIDE SEQUENCE [LARGE SCALE GENOMIC DNA]</scope>
    <source>
        <strain evidence="2 3">DGU6</strain>
    </source>
</reference>
<sequence length="111" mass="12000">MLTRAPNRSRALTATLAIAMSATVLAPAAHATDTEARTVVVAHSDLDLSTEEGREALDRRIDNAAEEACGFGETTLGTRARTREARDCYRQAKRQLERQFADVISAAQRGG</sequence>
<dbReference type="RefSeq" id="WP_341674371.1">
    <property type="nucleotide sequence ID" value="NZ_JBBYHV010000002.1"/>
</dbReference>
<dbReference type="Proteomes" id="UP001497045">
    <property type="component" value="Unassembled WGS sequence"/>
</dbReference>
<keyword evidence="3" id="KW-1185">Reference proteome</keyword>
<dbReference type="NCBIfam" id="TIGR04433">
    <property type="entry name" value="UrcA_uranyl"/>
    <property type="match status" value="1"/>
</dbReference>